<keyword evidence="8" id="KW-0407">Ion channel</keyword>
<sequence>MKPYEYGFRVFLLTVCIVLVSGSTSSKFLQTALYSLLFIWGCVNECLQCVEYEKIPSRILTYQASNDPMYSGYRSIVQSTSQEGFLLDFAIWEPLHRRYRMLHYLWKIYVKISGVLRHCAFMVMAMHGCIPFEIQAPPEKEQVFSSELQRFGVERAKVLRELGRKVEKMEKLGQQDLLLEVHKVVPNENLRAIDSNIQTERLNLEVAASFWS</sequence>
<evidence type="ECO:0000256" key="8">
    <source>
        <dbReference type="ARBA" id="ARBA00023303"/>
    </source>
</evidence>
<dbReference type="PaxDb" id="29760-VIT_18s0122g00020.t01"/>
<dbReference type="PANTHER" id="PTHR31086">
    <property type="entry name" value="ALUMINUM-ACTIVATED MALATE TRANSPORTER 10"/>
    <property type="match status" value="1"/>
</dbReference>
<keyword evidence="4" id="KW-0812">Transmembrane</keyword>
<dbReference type="GO" id="GO:0015743">
    <property type="term" value="P:malate transport"/>
    <property type="evidence" value="ECO:0007669"/>
    <property type="project" value="InterPro"/>
</dbReference>
<dbReference type="AlphaFoldDB" id="F6HJ99"/>
<proteinExistence type="inferred from homology"/>
<dbReference type="Pfam" id="PF11744">
    <property type="entry name" value="ALMT"/>
    <property type="match status" value="1"/>
</dbReference>
<comment type="similarity">
    <text evidence="2">Belongs to the aromatic acid exporter (TC 2.A.85) family.</text>
</comment>
<dbReference type="GO" id="GO:0016020">
    <property type="term" value="C:membrane"/>
    <property type="evidence" value="ECO:0007669"/>
    <property type="project" value="UniProtKB-SubCell"/>
</dbReference>
<keyword evidence="3" id="KW-0813">Transport</keyword>
<evidence type="ECO:0000256" key="2">
    <source>
        <dbReference type="ARBA" id="ARBA00007079"/>
    </source>
</evidence>
<dbReference type="InParanoid" id="F6HJ99"/>
<accession>F6HJ99</accession>
<evidence type="ECO:0000313" key="9">
    <source>
        <dbReference type="EMBL" id="CCB52297.1"/>
    </source>
</evidence>
<dbReference type="EMBL" id="FN595771">
    <property type="protein sequence ID" value="CCB52297.1"/>
    <property type="molecule type" value="Genomic_DNA"/>
</dbReference>
<dbReference type="eggNOG" id="KOG4711">
    <property type="taxonomic scope" value="Eukaryota"/>
</dbReference>
<evidence type="ECO:0000313" key="10">
    <source>
        <dbReference type="Proteomes" id="UP000009183"/>
    </source>
</evidence>
<gene>
    <name evidence="9" type="ordered locus">VIT_18s0122g00020</name>
</gene>
<keyword evidence="6" id="KW-0406">Ion transport</keyword>
<evidence type="ECO:0000256" key="5">
    <source>
        <dbReference type="ARBA" id="ARBA00022989"/>
    </source>
</evidence>
<keyword evidence="7" id="KW-0472">Membrane</keyword>
<dbReference type="HOGENOM" id="CLU_1301630_0_0_1"/>
<evidence type="ECO:0000256" key="3">
    <source>
        <dbReference type="ARBA" id="ARBA00022448"/>
    </source>
</evidence>
<dbReference type="Proteomes" id="UP000009183">
    <property type="component" value="Chromosome 18, unordered"/>
</dbReference>
<name>F6HJ99_VITVI</name>
<dbReference type="InterPro" id="IPR020966">
    <property type="entry name" value="ALMT"/>
</dbReference>
<evidence type="ECO:0000256" key="7">
    <source>
        <dbReference type="ARBA" id="ARBA00023136"/>
    </source>
</evidence>
<keyword evidence="10" id="KW-1185">Reference proteome</keyword>
<protein>
    <submittedName>
        <fullName evidence="9">Uncharacterized protein</fullName>
    </submittedName>
</protein>
<reference evidence="10" key="1">
    <citation type="journal article" date="2007" name="Nature">
        <title>The grapevine genome sequence suggests ancestral hexaploidization in major angiosperm phyla.</title>
        <authorList>
            <consortium name="The French-Italian Public Consortium for Grapevine Genome Characterization."/>
            <person name="Jaillon O."/>
            <person name="Aury J.-M."/>
            <person name="Noel B."/>
            <person name="Policriti A."/>
            <person name="Clepet C."/>
            <person name="Casagrande A."/>
            <person name="Choisne N."/>
            <person name="Aubourg S."/>
            <person name="Vitulo N."/>
            <person name="Jubin C."/>
            <person name="Vezzi A."/>
            <person name="Legeai F."/>
            <person name="Hugueney P."/>
            <person name="Dasilva C."/>
            <person name="Horner D."/>
            <person name="Mica E."/>
            <person name="Jublot D."/>
            <person name="Poulain J."/>
            <person name="Bruyere C."/>
            <person name="Billault A."/>
            <person name="Segurens B."/>
            <person name="Gouyvenoux M."/>
            <person name="Ugarte E."/>
            <person name="Cattonaro F."/>
            <person name="Anthouard V."/>
            <person name="Vico V."/>
            <person name="Del Fabbro C."/>
            <person name="Alaux M."/>
            <person name="Di Gaspero G."/>
            <person name="Dumas V."/>
            <person name="Felice N."/>
            <person name="Paillard S."/>
            <person name="Juman I."/>
            <person name="Moroldo M."/>
            <person name="Scalabrin S."/>
            <person name="Canaguier A."/>
            <person name="Le Clainche I."/>
            <person name="Malacrida G."/>
            <person name="Durand E."/>
            <person name="Pesole G."/>
            <person name="Laucou V."/>
            <person name="Chatelet P."/>
            <person name="Merdinoglu D."/>
            <person name="Delledonne M."/>
            <person name="Pezzotti M."/>
            <person name="Lecharny A."/>
            <person name="Scarpelli C."/>
            <person name="Artiguenave F."/>
            <person name="Pe M.E."/>
            <person name="Valle G."/>
            <person name="Morgante M."/>
            <person name="Caboche M."/>
            <person name="Adam-Blondon A.-F."/>
            <person name="Weissenbach J."/>
            <person name="Quetier F."/>
            <person name="Wincker P."/>
        </authorList>
    </citation>
    <scope>NUCLEOTIDE SEQUENCE [LARGE SCALE GENOMIC DNA]</scope>
    <source>
        <strain evidence="10">cv. Pinot noir / PN40024</strain>
    </source>
</reference>
<dbReference type="GO" id="GO:0034220">
    <property type="term" value="P:monoatomic ion transmembrane transport"/>
    <property type="evidence" value="ECO:0007669"/>
    <property type="project" value="UniProtKB-KW"/>
</dbReference>
<dbReference type="STRING" id="29760.F6HJ99"/>
<evidence type="ECO:0000256" key="6">
    <source>
        <dbReference type="ARBA" id="ARBA00023065"/>
    </source>
</evidence>
<comment type="subcellular location">
    <subcellularLocation>
        <location evidence="1">Membrane</location>
        <topology evidence="1">Multi-pass membrane protein</topology>
    </subcellularLocation>
</comment>
<evidence type="ECO:0000256" key="1">
    <source>
        <dbReference type="ARBA" id="ARBA00004141"/>
    </source>
</evidence>
<organism evidence="9 10">
    <name type="scientific">Vitis vinifera</name>
    <name type="common">Grape</name>
    <dbReference type="NCBI Taxonomy" id="29760"/>
    <lineage>
        <taxon>Eukaryota</taxon>
        <taxon>Viridiplantae</taxon>
        <taxon>Streptophyta</taxon>
        <taxon>Embryophyta</taxon>
        <taxon>Tracheophyta</taxon>
        <taxon>Spermatophyta</taxon>
        <taxon>Magnoliopsida</taxon>
        <taxon>eudicotyledons</taxon>
        <taxon>Gunneridae</taxon>
        <taxon>Pentapetalae</taxon>
        <taxon>rosids</taxon>
        <taxon>Vitales</taxon>
        <taxon>Vitaceae</taxon>
        <taxon>Viteae</taxon>
        <taxon>Vitis</taxon>
    </lineage>
</organism>
<evidence type="ECO:0000256" key="4">
    <source>
        <dbReference type="ARBA" id="ARBA00022692"/>
    </source>
</evidence>
<keyword evidence="5" id="KW-1133">Transmembrane helix</keyword>